<evidence type="ECO:0000313" key="5">
    <source>
        <dbReference type="EMBL" id="QIS11469.1"/>
    </source>
</evidence>
<feature type="compositionally biased region" description="Pro residues" evidence="4">
    <location>
        <begin position="8"/>
        <end position="17"/>
    </location>
</feature>
<evidence type="ECO:0000256" key="4">
    <source>
        <dbReference type="SAM" id="MobiDB-lite"/>
    </source>
</evidence>
<evidence type="ECO:0000256" key="2">
    <source>
        <dbReference type="ARBA" id="ARBA00022679"/>
    </source>
</evidence>
<dbReference type="SUPFAM" id="SSF55909">
    <property type="entry name" value="Pentein"/>
    <property type="match status" value="1"/>
</dbReference>
<dbReference type="AlphaFoldDB" id="A0A6G9YE12"/>
<dbReference type="PANTHER" id="PTHR10488:SF1">
    <property type="entry name" value="GLYCINE AMIDINOTRANSFERASE, MITOCHONDRIAL"/>
    <property type="match status" value="1"/>
</dbReference>
<gene>
    <name evidence="5" type="ORF">F5544_17975</name>
</gene>
<proteinExistence type="inferred from homology"/>
<dbReference type="Gene3D" id="3.75.10.10">
    <property type="entry name" value="L-arginine/glycine Amidinotransferase, Chain A"/>
    <property type="match status" value="1"/>
</dbReference>
<protein>
    <submittedName>
        <fullName evidence="5">Scyllo-inosamine-4-phosphate amidinotransferase</fullName>
    </submittedName>
</protein>
<evidence type="ECO:0000313" key="6">
    <source>
        <dbReference type="Proteomes" id="UP000503540"/>
    </source>
</evidence>
<feature type="active site" evidence="3">
    <location>
        <position position="197"/>
    </location>
</feature>
<dbReference type="GO" id="GO:0015067">
    <property type="term" value="F:amidinotransferase activity"/>
    <property type="evidence" value="ECO:0007669"/>
    <property type="project" value="InterPro"/>
</dbReference>
<dbReference type="PANTHER" id="PTHR10488">
    <property type="entry name" value="GLYCINE AMIDINOTRANSFERASE, MITOCHONDRIAL"/>
    <property type="match status" value="1"/>
</dbReference>
<feature type="active site" description="Amidino-cysteine intermediate" evidence="3">
    <location>
        <position position="353"/>
    </location>
</feature>
<dbReference type="KEGG" id="nah:F5544_17975"/>
<comment type="similarity">
    <text evidence="1">Belongs to the amidinotransferase family.</text>
</comment>
<accession>A0A6G9YE12</accession>
<feature type="active site" evidence="3">
    <location>
        <position position="247"/>
    </location>
</feature>
<feature type="region of interest" description="Disordered" evidence="4">
    <location>
        <begin position="1"/>
        <end position="23"/>
    </location>
</feature>
<keyword evidence="6" id="KW-1185">Reference proteome</keyword>
<organism evidence="5 6">
    <name type="scientific">Nocardia arthritidis</name>
    <dbReference type="NCBI Taxonomy" id="228602"/>
    <lineage>
        <taxon>Bacteria</taxon>
        <taxon>Bacillati</taxon>
        <taxon>Actinomycetota</taxon>
        <taxon>Actinomycetes</taxon>
        <taxon>Mycobacteriales</taxon>
        <taxon>Nocardiaceae</taxon>
        <taxon>Nocardia</taxon>
    </lineage>
</organism>
<evidence type="ECO:0000256" key="1">
    <source>
        <dbReference type="ARBA" id="ARBA00006943"/>
    </source>
</evidence>
<dbReference type="InterPro" id="IPR033195">
    <property type="entry name" value="AmidinoTrfase"/>
</dbReference>
<reference evidence="5 6" key="1">
    <citation type="journal article" date="2019" name="ACS Chem. Biol.">
        <title>Identification and Mobilization of a Cryptic Antibiotic Biosynthesis Gene Locus from a Human-Pathogenic Nocardia Isolate.</title>
        <authorList>
            <person name="Herisse M."/>
            <person name="Ishida K."/>
            <person name="Porter J.L."/>
            <person name="Howden B."/>
            <person name="Hertweck C."/>
            <person name="Stinear T.P."/>
            <person name="Pidot S.J."/>
        </authorList>
    </citation>
    <scope>NUCLEOTIDE SEQUENCE [LARGE SCALE GENOMIC DNA]</scope>
    <source>
        <strain evidence="5 6">AUSMDU00012717</strain>
    </source>
</reference>
<dbReference type="EMBL" id="CP046172">
    <property type="protein sequence ID" value="QIS11469.1"/>
    <property type="molecule type" value="Genomic_DNA"/>
</dbReference>
<dbReference type="RefSeq" id="WP_203217589.1">
    <property type="nucleotide sequence ID" value="NZ_CP046172.1"/>
</dbReference>
<dbReference type="Proteomes" id="UP000503540">
    <property type="component" value="Chromosome"/>
</dbReference>
<evidence type="ECO:0000256" key="3">
    <source>
        <dbReference type="PIRSR" id="PIRSR633195-1"/>
    </source>
</evidence>
<keyword evidence="2 5" id="KW-0808">Transferase</keyword>
<sequence>MTYSATPRPAPAPPMAEPGPVESHDEFSPLLEVLVGTAEGARIPPLDRSAWLNLYPDLDAAELAGVEVGAFPPRVLAEAAEDLDGLAELLEGLGIRVFRPAPVAHEREFGTPHWRTSGFYSYCPRDLALIVGSTIIEAPSPMRARLFELAGMRELFQQRMLAGSVWIAAPQPQLRDDLFPDDGHGRVTLGETEPVFDAANVLRCGSDLFYLVSASGNELGHRWLQTTLSALGDYRVHPIRGVYPYTHIDSTISLLREGLALLNPERISDPAQLPEPLRSWEHIWCPPMAASPCSARYPLSSTWIGMNLLMVRPDLAVVDAAQHDLGVALRRRGIEVVPYTLRHARTMGGGLHCVTLDLRRSAGHGVARSTRRTDHAGLRGLVVKDSWSAGRP</sequence>
<name>A0A6G9YE12_9NOCA</name>